<proteinExistence type="predicted"/>
<sequence>MIMTATATTITTPTTTSTTAITSTTSTSSTTSTTVTTTTTTTIQALSLLATVTASNFYTGTDSVTAQGDALVDRSQTGAFTSGLYAPQY</sequence>
<protein>
    <submittedName>
        <fullName evidence="1">Uncharacterized protein</fullName>
    </submittedName>
</protein>
<name>A0A815UK16_9BILA</name>
<comment type="caution">
    <text evidence="1">The sequence shown here is derived from an EMBL/GenBank/DDBJ whole genome shotgun (WGS) entry which is preliminary data.</text>
</comment>
<organism evidence="1 2">
    <name type="scientific">Rotaria sordida</name>
    <dbReference type="NCBI Taxonomy" id="392033"/>
    <lineage>
        <taxon>Eukaryota</taxon>
        <taxon>Metazoa</taxon>
        <taxon>Spiralia</taxon>
        <taxon>Gnathifera</taxon>
        <taxon>Rotifera</taxon>
        <taxon>Eurotatoria</taxon>
        <taxon>Bdelloidea</taxon>
        <taxon>Philodinida</taxon>
        <taxon>Philodinidae</taxon>
        <taxon>Rotaria</taxon>
    </lineage>
</organism>
<dbReference type="EMBL" id="CAJNOH010010783">
    <property type="protein sequence ID" value="CAF1517215.1"/>
    <property type="molecule type" value="Genomic_DNA"/>
</dbReference>
<feature type="non-terminal residue" evidence="1">
    <location>
        <position position="1"/>
    </location>
</feature>
<evidence type="ECO:0000313" key="2">
    <source>
        <dbReference type="Proteomes" id="UP000663854"/>
    </source>
</evidence>
<accession>A0A815UK16</accession>
<gene>
    <name evidence="1" type="ORF">PYM288_LOCUS39449</name>
</gene>
<dbReference type="Proteomes" id="UP000663854">
    <property type="component" value="Unassembled WGS sequence"/>
</dbReference>
<dbReference type="AlphaFoldDB" id="A0A815UK16"/>
<reference evidence="1" key="1">
    <citation type="submission" date="2021-02" db="EMBL/GenBank/DDBJ databases">
        <authorList>
            <person name="Nowell W R."/>
        </authorList>
    </citation>
    <scope>NUCLEOTIDE SEQUENCE</scope>
</reference>
<evidence type="ECO:0000313" key="1">
    <source>
        <dbReference type="EMBL" id="CAF1517215.1"/>
    </source>
</evidence>